<evidence type="ECO:0000256" key="1">
    <source>
        <dbReference type="SAM" id="MobiDB-lite"/>
    </source>
</evidence>
<proteinExistence type="predicted"/>
<sequence>MNSIPFCAACKKNIQLKPSPSLDEDFQHTTASPARVPDETNSRNELPAPEASTSPITPSLKLNHLTADTNWPAPSHVIVEKQPYNHVQSLAKTVASTSTTVDNVTSP</sequence>
<dbReference type="Proteomes" id="UP000765509">
    <property type="component" value="Unassembled WGS sequence"/>
</dbReference>
<gene>
    <name evidence="2" type="ORF">O181_064713</name>
</gene>
<dbReference type="EMBL" id="AVOT02031472">
    <property type="protein sequence ID" value="MBW0524998.1"/>
    <property type="molecule type" value="Genomic_DNA"/>
</dbReference>
<protein>
    <submittedName>
        <fullName evidence="2">Uncharacterized protein</fullName>
    </submittedName>
</protein>
<feature type="region of interest" description="Disordered" evidence="1">
    <location>
        <begin position="17"/>
        <end position="63"/>
    </location>
</feature>
<evidence type="ECO:0000313" key="2">
    <source>
        <dbReference type="EMBL" id="MBW0524998.1"/>
    </source>
</evidence>
<evidence type="ECO:0000313" key="3">
    <source>
        <dbReference type="Proteomes" id="UP000765509"/>
    </source>
</evidence>
<reference evidence="2" key="1">
    <citation type="submission" date="2021-03" db="EMBL/GenBank/DDBJ databases">
        <title>Draft genome sequence of rust myrtle Austropuccinia psidii MF-1, a brazilian biotype.</title>
        <authorList>
            <person name="Quecine M.C."/>
            <person name="Pachon D.M.R."/>
            <person name="Bonatelli M.L."/>
            <person name="Correr F.H."/>
            <person name="Franceschini L.M."/>
            <person name="Leite T.F."/>
            <person name="Margarido G.R.A."/>
            <person name="Almeida C.A."/>
            <person name="Ferrarezi J.A."/>
            <person name="Labate C.A."/>
        </authorList>
    </citation>
    <scope>NUCLEOTIDE SEQUENCE</scope>
    <source>
        <strain evidence="2">MF-1</strain>
    </source>
</reference>
<accession>A0A9Q3EU21</accession>
<name>A0A9Q3EU21_9BASI</name>
<organism evidence="2 3">
    <name type="scientific">Austropuccinia psidii MF-1</name>
    <dbReference type="NCBI Taxonomy" id="1389203"/>
    <lineage>
        <taxon>Eukaryota</taxon>
        <taxon>Fungi</taxon>
        <taxon>Dikarya</taxon>
        <taxon>Basidiomycota</taxon>
        <taxon>Pucciniomycotina</taxon>
        <taxon>Pucciniomycetes</taxon>
        <taxon>Pucciniales</taxon>
        <taxon>Sphaerophragmiaceae</taxon>
        <taxon>Austropuccinia</taxon>
    </lineage>
</organism>
<dbReference type="AlphaFoldDB" id="A0A9Q3EU21"/>
<keyword evidence="3" id="KW-1185">Reference proteome</keyword>
<comment type="caution">
    <text evidence="2">The sequence shown here is derived from an EMBL/GenBank/DDBJ whole genome shotgun (WGS) entry which is preliminary data.</text>
</comment>